<name>X1UU47_9ZZZZ</name>
<accession>X1UU47</accession>
<evidence type="ECO:0000313" key="1">
    <source>
        <dbReference type="EMBL" id="GAJ03421.1"/>
    </source>
</evidence>
<proteinExistence type="predicted"/>
<organism evidence="1">
    <name type="scientific">marine sediment metagenome</name>
    <dbReference type="NCBI Taxonomy" id="412755"/>
    <lineage>
        <taxon>unclassified sequences</taxon>
        <taxon>metagenomes</taxon>
        <taxon>ecological metagenomes</taxon>
    </lineage>
</organism>
<feature type="non-terminal residue" evidence="1">
    <location>
        <position position="1"/>
    </location>
</feature>
<reference evidence="1" key="1">
    <citation type="journal article" date="2014" name="Front. Microbiol.">
        <title>High frequency of phylogenetically diverse reductive dehalogenase-homologous genes in deep subseafloor sedimentary metagenomes.</title>
        <authorList>
            <person name="Kawai M."/>
            <person name="Futagami T."/>
            <person name="Toyoda A."/>
            <person name="Takaki Y."/>
            <person name="Nishi S."/>
            <person name="Hori S."/>
            <person name="Arai W."/>
            <person name="Tsubouchi T."/>
            <person name="Morono Y."/>
            <person name="Uchiyama I."/>
            <person name="Ito T."/>
            <person name="Fujiyama A."/>
            <person name="Inagaki F."/>
            <person name="Takami H."/>
        </authorList>
    </citation>
    <scope>NUCLEOTIDE SEQUENCE</scope>
    <source>
        <strain evidence="1">Expedition CK06-06</strain>
    </source>
</reference>
<dbReference type="AlphaFoldDB" id="X1UU47"/>
<protein>
    <submittedName>
        <fullName evidence="1">Uncharacterized protein</fullName>
    </submittedName>
</protein>
<dbReference type="EMBL" id="BARW01034097">
    <property type="protein sequence ID" value="GAJ03421.1"/>
    <property type="molecule type" value="Genomic_DNA"/>
</dbReference>
<comment type="caution">
    <text evidence="1">The sequence shown here is derived from an EMBL/GenBank/DDBJ whole genome shotgun (WGS) entry which is preliminary data.</text>
</comment>
<gene>
    <name evidence="1" type="ORF">S12H4_53537</name>
</gene>
<sequence>DVLIVLRTDVQRQIDVLFKELGIEKTADVDVIFKRVFEQTTDLDTLFRMLDIERTVDLNTVFRGTLQKTVDLDAIFLRTFAKQAIIDIFLKAIITKSFAVDASFLRENIEIQRQVDVLFRRLDLLKSFGVDMTLIKENIVKGFAIDTWFGAFQTYELSRLSRLNVFDISNILNRMSISVVFSIPSLLNRTSVLKAFWNTLLKTASRSTVS</sequence>